<dbReference type="InterPro" id="IPR025420">
    <property type="entry name" value="DUF4143"/>
</dbReference>
<dbReference type="Pfam" id="PF13173">
    <property type="entry name" value="AAA_14"/>
    <property type="match status" value="1"/>
</dbReference>
<evidence type="ECO:0000259" key="1">
    <source>
        <dbReference type="Pfam" id="PF13173"/>
    </source>
</evidence>
<accession>A0A7K1UJL0</accession>
<evidence type="ECO:0000313" key="3">
    <source>
        <dbReference type="EMBL" id="MVT26221.1"/>
    </source>
</evidence>
<dbReference type="Pfam" id="PF13635">
    <property type="entry name" value="DUF4143"/>
    <property type="match status" value="1"/>
</dbReference>
<dbReference type="OrthoDB" id="128089at2"/>
<gene>
    <name evidence="3" type="ORF">GNZ21_07595</name>
</gene>
<reference evidence="3 4" key="1">
    <citation type="submission" date="2019-12" db="EMBL/GenBank/DDBJ databases">
        <title>Nesterenkonia muleiensis sp. nov., a novel actinobacterium isolated from sap of Populus euphratica.</title>
        <authorList>
            <person name="Wang R."/>
        </authorList>
    </citation>
    <scope>NUCLEOTIDE SEQUENCE [LARGE SCALE GENOMIC DNA]</scope>
    <source>
        <strain evidence="3 4">F10</strain>
    </source>
</reference>
<dbReference type="PANTHER" id="PTHR43566">
    <property type="entry name" value="CONSERVED PROTEIN"/>
    <property type="match status" value="1"/>
</dbReference>
<comment type="caution">
    <text evidence="3">The sequence shown here is derived from an EMBL/GenBank/DDBJ whole genome shotgun (WGS) entry which is preliminary data.</text>
</comment>
<dbReference type="PANTHER" id="PTHR43566:SF2">
    <property type="entry name" value="DUF4143 DOMAIN-CONTAINING PROTEIN"/>
    <property type="match status" value="1"/>
</dbReference>
<organism evidence="3 4">
    <name type="scientific">Nesterenkonia alkaliphila</name>
    <dbReference type="NCBI Taxonomy" id="1463631"/>
    <lineage>
        <taxon>Bacteria</taxon>
        <taxon>Bacillati</taxon>
        <taxon>Actinomycetota</taxon>
        <taxon>Actinomycetes</taxon>
        <taxon>Micrococcales</taxon>
        <taxon>Micrococcaceae</taxon>
        <taxon>Nesterenkonia</taxon>
    </lineage>
</organism>
<feature type="domain" description="AAA" evidence="1">
    <location>
        <begin position="14"/>
        <end position="123"/>
    </location>
</feature>
<dbReference type="Proteomes" id="UP000460157">
    <property type="component" value="Unassembled WGS sequence"/>
</dbReference>
<evidence type="ECO:0000259" key="2">
    <source>
        <dbReference type="Pfam" id="PF13635"/>
    </source>
</evidence>
<evidence type="ECO:0000313" key="4">
    <source>
        <dbReference type="Proteomes" id="UP000460157"/>
    </source>
</evidence>
<dbReference type="InterPro" id="IPR041682">
    <property type="entry name" value="AAA_14"/>
</dbReference>
<proteinExistence type="predicted"/>
<name>A0A7K1UJL0_9MICC</name>
<sequence>MDEILDDLFPHLAAIALEGAKGVGKTATAMQRARTTFSLDDDRQRLSVETHSRQVVEAEPPIFIDEWQLVPAVWDRVRRSVDADPSGGRFLLAGSADIPSGTRIHSGAGRIVSLTMRPLSFAERHPDQGSVSMKDLLSGARADITGTTDFSVPEYAEEILRSGFPGIRDLPSRARRPHLESYVQRIISRDLPENGVLVRKPQSLRKWLEAYAAATATCTSYTKVLAAATAGEDDRPAKETAISYRDHLQRLFILEPLDAWLPSFTPLKRLTQSPKHHLVDPALAAHLAGIDQHGLLRGKGPENLDYAGTWLGALFESLVTQSLRTYADLHEATVLHMRSRGGEHEVDLIIQRPDHSVLGVEVKLSHQVDKTDVKHLHWLETQIGDRLLDKVVINTGPVAYRREDGVAVVPLALLTP</sequence>
<protein>
    <submittedName>
        <fullName evidence="3">DUF4143 domain-containing protein</fullName>
    </submittedName>
</protein>
<keyword evidence="4" id="KW-1185">Reference proteome</keyword>
<dbReference type="AlphaFoldDB" id="A0A7K1UJL0"/>
<feature type="domain" description="DUF4143" evidence="2">
    <location>
        <begin position="198"/>
        <end position="365"/>
    </location>
</feature>
<dbReference type="EMBL" id="WRPM01000051">
    <property type="protein sequence ID" value="MVT26221.1"/>
    <property type="molecule type" value="Genomic_DNA"/>
</dbReference>